<dbReference type="EMBL" id="AEWJ01000008">
    <property type="protein sequence ID" value="EGD60768.1"/>
    <property type="molecule type" value="Genomic_DNA"/>
</dbReference>
<accession>F1Z3N7</accession>
<dbReference type="STRING" id="983920.Y88_1655"/>
<name>F1Z3N7_9SPHN</name>
<evidence type="ECO:0000313" key="2">
    <source>
        <dbReference type="Proteomes" id="UP000004728"/>
    </source>
</evidence>
<protein>
    <submittedName>
        <fullName evidence="1">Uncharacterized protein</fullName>
    </submittedName>
</protein>
<keyword evidence="2" id="KW-1185">Reference proteome</keyword>
<organism evidence="1 2">
    <name type="scientific">Novosphingobium nitrogenifigens DSM 19370</name>
    <dbReference type="NCBI Taxonomy" id="983920"/>
    <lineage>
        <taxon>Bacteria</taxon>
        <taxon>Pseudomonadati</taxon>
        <taxon>Pseudomonadota</taxon>
        <taxon>Alphaproteobacteria</taxon>
        <taxon>Sphingomonadales</taxon>
        <taxon>Sphingomonadaceae</taxon>
        <taxon>Novosphingobium</taxon>
    </lineage>
</organism>
<dbReference type="InParanoid" id="F1Z3N7"/>
<sequence length="90" mass="9365">MSSLADACVTEACDLRGGEPGEIGTGVGKRDVVGAREADRTESQILRNGGGECVIGGDDRRHPIGGRIGESDADRDAILLPVSDRVTDDE</sequence>
<dbReference type="HOGENOM" id="CLU_2437905_0_0_5"/>
<comment type="caution">
    <text evidence="1">The sequence shown here is derived from an EMBL/GenBank/DDBJ whole genome shotgun (WGS) entry which is preliminary data.</text>
</comment>
<proteinExistence type="predicted"/>
<dbReference type="Proteomes" id="UP000004728">
    <property type="component" value="Unassembled WGS sequence"/>
</dbReference>
<dbReference type="AlphaFoldDB" id="F1Z3N7"/>
<evidence type="ECO:0000313" key="1">
    <source>
        <dbReference type="EMBL" id="EGD60768.1"/>
    </source>
</evidence>
<reference evidence="1 2" key="1">
    <citation type="journal article" date="2012" name="J. Bacteriol.">
        <title>Draft Genome Sequence of Novosphingobium nitrogenifigens Y88T.</title>
        <authorList>
            <person name="Strabala T.J."/>
            <person name="Macdonald L."/>
            <person name="Liu V."/>
            <person name="Smit A.M."/>
        </authorList>
    </citation>
    <scope>NUCLEOTIDE SEQUENCE [LARGE SCALE GENOMIC DNA]</scope>
    <source>
        <strain evidence="1 2">DSM 19370</strain>
    </source>
</reference>
<gene>
    <name evidence="1" type="ORF">Y88_1655</name>
</gene>